<dbReference type="GO" id="GO:0016491">
    <property type="term" value="F:oxidoreductase activity"/>
    <property type="evidence" value="ECO:0007669"/>
    <property type="project" value="UniProtKB-KW"/>
</dbReference>
<dbReference type="Proteomes" id="UP000460298">
    <property type="component" value="Unassembled WGS sequence"/>
</dbReference>
<dbReference type="InterPro" id="IPR005255">
    <property type="entry name" value="PdxA_fam"/>
</dbReference>
<dbReference type="Pfam" id="PF04166">
    <property type="entry name" value="PdxA"/>
    <property type="match status" value="1"/>
</dbReference>
<evidence type="ECO:0000256" key="4">
    <source>
        <dbReference type="SAM" id="MobiDB-lite"/>
    </source>
</evidence>
<comment type="caution">
    <text evidence="5">The sequence shown here is derived from an EMBL/GenBank/DDBJ whole genome shotgun (WGS) entry which is preliminary data.</text>
</comment>
<gene>
    <name evidence="5" type="ORF">F9K24_10630</name>
</gene>
<dbReference type="Gene3D" id="3.40.718.10">
    <property type="entry name" value="Isopropylmalate Dehydrogenase"/>
    <property type="match status" value="1"/>
</dbReference>
<keyword evidence="1" id="KW-0479">Metal-binding</keyword>
<feature type="region of interest" description="Disordered" evidence="4">
    <location>
        <begin position="1"/>
        <end position="20"/>
    </location>
</feature>
<dbReference type="EMBL" id="WBUI01000009">
    <property type="protein sequence ID" value="KAB2932375.1"/>
    <property type="molecule type" value="Genomic_DNA"/>
</dbReference>
<feature type="compositionally biased region" description="Polar residues" evidence="4">
    <location>
        <begin position="1"/>
        <end position="14"/>
    </location>
</feature>
<keyword evidence="3" id="KW-0520">NAD</keyword>
<accession>A0A833H190</accession>
<organism evidence="5 6">
    <name type="scientific">Leptonema illini</name>
    <dbReference type="NCBI Taxonomy" id="183"/>
    <lineage>
        <taxon>Bacteria</taxon>
        <taxon>Pseudomonadati</taxon>
        <taxon>Spirochaetota</taxon>
        <taxon>Spirochaetia</taxon>
        <taxon>Leptospirales</taxon>
        <taxon>Leptospiraceae</taxon>
        <taxon>Leptonema</taxon>
    </lineage>
</organism>
<protein>
    <recommendedName>
        <fullName evidence="7">4-hydroxythreonine-4-phosphate dehydrogenase</fullName>
    </recommendedName>
</protein>
<evidence type="ECO:0000313" key="6">
    <source>
        <dbReference type="Proteomes" id="UP000460298"/>
    </source>
</evidence>
<keyword evidence="2" id="KW-0560">Oxidoreductase</keyword>
<dbReference type="GO" id="GO:0046872">
    <property type="term" value="F:metal ion binding"/>
    <property type="evidence" value="ECO:0007669"/>
    <property type="project" value="UniProtKB-KW"/>
</dbReference>
<name>A0A833H190_9LEPT</name>
<evidence type="ECO:0000313" key="5">
    <source>
        <dbReference type="EMBL" id="KAB2932375.1"/>
    </source>
</evidence>
<dbReference type="AlphaFoldDB" id="A0A833H190"/>
<dbReference type="SUPFAM" id="SSF53659">
    <property type="entry name" value="Isocitrate/Isopropylmalate dehydrogenase-like"/>
    <property type="match status" value="1"/>
</dbReference>
<proteinExistence type="predicted"/>
<dbReference type="PANTHER" id="PTHR30004">
    <property type="entry name" value="4-HYDROXYTHREONINE-4-PHOSPHATE DEHYDROGENASE"/>
    <property type="match status" value="1"/>
</dbReference>
<dbReference type="PANTHER" id="PTHR30004:SF6">
    <property type="entry name" value="D-THREONATE 4-PHOSPHATE DEHYDROGENASE"/>
    <property type="match status" value="1"/>
</dbReference>
<evidence type="ECO:0000256" key="1">
    <source>
        <dbReference type="ARBA" id="ARBA00022723"/>
    </source>
</evidence>
<evidence type="ECO:0000256" key="2">
    <source>
        <dbReference type="ARBA" id="ARBA00023002"/>
    </source>
</evidence>
<sequence length="366" mass="39323">MPSITVTTSPLTDSSAKKRPPELVLISGGDPAGIAPEVVRKAIVGFDSTTTSFLYLYNAGHADADDEEFQRLKQALKSRLHLISGGSDDLVETARGLSETADGSVYLYPVLRPHEKPCLPGRASTHSGDLSFRALDLACSVIDAMSDDISSVALVTAPLSKEFVIRSGQSDFSGHTGYLARRFNRNVLMLMHGRGFSVIPLTEHVALADVPSQLRAVLGRSDLPALLVDLARRAVFSGKEIALCGLNPHCGEGGLIGNEEQEILMPFIEKVREAGVSIKGPLPADTLFMESVRKQFRLILSCYHDQGLIPFKALEGEQGINVTIGLPFLRTSPDHGTAYGLAGKEIADSTSMRRALEAAMSSELSH</sequence>
<dbReference type="GO" id="GO:0051287">
    <property type="term" value="F:NAD binding"/>
    <property type="evidence" value="ECO:0007669"/>
    <property type="project" value="InterPro"/>
</dbReference>
<evidence type="ECO:0000256" key="3">
    <source>
        <dbReference type="ARBA" id="ARBA00023027"/>
    </source>
</evidence>
<evidence type="ECO:0008006" key="7">
    <source>
        <dbReference type="Google" id="ProtNLM"/>
    </source>
</evidence>
<reference evidence="5 6" key="1">
    <citation type="submission" date="2019-10" db="EMBL/GenBank/DDBJ databases">
        <title>Extracellular Electron Transfer in a Candidatus Methanoperedens spp. Enrichment Culture.</title>
        <authorList>
            <person name="Berger S."/>
            <person name="Rangel Shaw D."/>
            <person name="Berben T."/>
            <person name="In 'T Zandt M."/>
            <person name="Frank J."/>
            <person name="Reimann J."/>
            <person name="Jetten M.S.M."/>
            <person name="Welte C.U."/>
        </authorList>
    </citation>
    <scope>NUCLEOTIDE SEQUENCE [LARGE SCALE GENOMIC DNA]</scope>
    <source>
        <strain evidence="5">SB12</strain>
    </source>
</reference>